<dbReference type="Proteomes" id="UP000319143">
    <property type="component" value="Unassembled WGS sequence"/>
</dbReference>
<evidence type="ECO:0000259" key="1">
    <source>
        <dbReference type="Pfam" id="PF01368"/>
    </source>
</evidence>
<dbReference type="SUPFAM" id="SSF64182">
    <property type="entry name" value="DHH phosphoesterases"/>
    <property type="match status" value="1"/>
</dbReference>
<dbReference type="AlphaFoldDB" id="A0A5C6D350"/>
<dbReference type="Pfam" id="PF01368">
    <property type="entry name" value="DHH"/>
    <property type="match status" value="1"/>
</dbReference>
<dbReference type="InterPro" id="IPR038763">
    <property type="entry name" value="DHH_sf"/>
</dbReference>
<name>A0A5C6D350_9BACT</name>
<dbReference type="InterPro" id="IPR001667">
    <property type="entry name" value="DDH_dom"/>
</dbReference>
<keyword evidence="3" id="KW-1185">Reference proteome</keyword>
<evidence type="ECO:0000313" key="2">
    <source>
        <dbReference type="EMBL" id="TWU31362.1"/>
    </source>
</evidence>
<organism evidence="2 3">
    <name type="scientific">Novipirellula artificiosorum</name>
    <dbReference type="NCBI Taxonomy" id="2528016"/>
    <lineage>
        <taxon>Bacteria</taxon>
        <taxon>Pseudomonadati</taxon>
        <taxon>Planctomycetota</taxon>
        <taxon>Planctomycetia</taxon>
        <taxon>Pirellulales</taxon>
        <taxon>Pirellulaceae</taxon>
        <taxon>Novipirellula</taxon>
    </lineage>
</organism>
<dbReference type="PANTHER" id="PTHR47618:SF1">
    <property type="entry name" value="BIFUNCTIONAL OLIGORIBONUCLEASE AND PAP PHOSPHATASE NRNA"/>
    <property type="match status" value="1"/>
</dbReference>
<proteinExistence type="predicted"/>
<protein>
    <submittedName>
        <fullName evidence="2">Putative manganese-dependent inorganic pyrophosphatase</fullName>
    </submittedName>
</protein>
<dbReference type="EMBL" id="SJPV01000017">
    <property type="protein sequence ID" value="TWU31362.1"/>
    <property type="molecule type" value="Genomic_DNA"/>
</dbReference>
<dbReference type="Gene3D" id="3.90.1640.10">
    <property type="entry name" value="inorganic pyrophosphatase (n-terminal core)"/>
    <property type="match status" value="1"/>
</dbReference>
<sequence>MGSTPSPASSVSTKLLELLRDYQRVVVVMHDNPDPDAIASGWAVKVLIDERLRKPTRVVGGGAIVRAENRYMVELLEPPIELVDDIEFDEHTATVLVDCGVGANNHILTRRKIDPVAIIDHHMTIDSPVRPRFVDIRVDVAASATITASYLREQNIDPGPKLATAILYAVRTETTAYESHYSSLDRSILPWLMEFGDAELLAEIQNAPLRPSYYGDLLMALQNTFLYDDVAVCFLPRADGAEIVGEVADLLVRGDTIHRVLCGAVINGELLVSARTQHASDNAADLIQGTLDGLGGAGGHAHRAGGKISGIASGTKAIETLCDELRGRWLDACKVPRKRGTRLIAKREIVQNLVR</sequence>
<dbReference type="PANTHER" id="PTHR47618">
    <property type="entry name" value="BIFUNCTIONAL OLIGORIBONUCLEASE AND PAP PHOSPHATASE NRNA"/>
    <property type="match status" value="1"/>
</dbReference>
<dbReference type="RefSeq" id="WP_146530950.1">
    <property type="nucleotide sequence ID" value="NZ_SJPV01000017.1"/>
</dbReference>
<comment type="caution">
    <text evidence="2">The sequence shown here is derived from an EMBL/GenBank/DDBJ whole genome shotgun (WGS) entry which is preliminary data.</text>
</comment>
<accession>A0A5C6D350</accession>
<feature type="domain" description="DDH" evidence="1">
    <location>
        <begin position="24"/>
        <end position="168"/>
    </location>
</feature>
<reference evidence="2 3" key="1">
    <citation type="submission" date="2019-02" db="EMBL/GenBank/DDBJ databases">
        <title>Deep-cultivation of Planctomycetes and their phenomic and genomic characterization uncovers novel biology.</title>
        <authorList>
            <person name="Wiegand S."/>
            <person name="Jogler M."/>
            <person name="Boedeker C."/>
            <person name="Pinto D."/>
            <person name="Vollmers J."/>
            <person name="Rivas-Marin E."/>
            <person name="Kohn T."/>
            <person name="Peeters S.H."/>
            <person name="Heuer A."/>
            <person name="Rast P."/>
            <person name="Oberbeckmann S."/>
            <person name="Bunk B."/>
            <person name="Jeske O."/>
            <person name="Meyerdierks A."/>
            <person name="Storesund J.E."/>
            <person name="Kallscheuer N."/>
            <person name="Luecker S."/>
            <person name="Lage O.M."/>
            <person name="Pohl T."/>
            <person name="Merkel B.J."/>
            <person name="Hornburger P."/>
            <person name="Mueller R.-W."/>
            <person name="Bruemmer F."/>
            <person name="Labrenz M."/>
            <person name="Spormann A.M."/>
            <person name="Op Den Camp H."/>
            <person name="Overmann J."/>
            <person name="Amann R."/>
            <person name="Jetten M.S.M."/>
            <person name="Mascher T."/>
            <person name="Medema M.H."/>
            <person name="Devos D.P."/>
            <person name="Kaster A.-K."/>
            <person name="Ovreas L."/>
            <person name="Rohde M."/>
            <person name="Galperin M.Y."/>
            <person name="Jogler C."/>
        </authorList>
    </citation>
    <scope>NUCLEOTIDE SEQUENCE [LARGE SCALE GENOMIC DNA]</scope>
    <source>
        <strain evidence="2 3">Poly41</strain>
    </source>
</reference>
<gene>
    <name evidence="2" type="ORF">Poly41_62310</name>
</gene>
<dbReference type="OrthoDB" id="9803668at2"/>
<dbReference type="InterPro" id="IPR051319">
    <property type="entry name" value="Oligoribo/pAp-PDE_c-di-AMP_PDE"/>
</dbReference>
<evidence type="ECO:0000313" key="3">
    <source>
        <dbReference type="Proteomes" id="UP000319143"/>
    </source>
</evidence>